<dbReference type="Pfam" id="PF22521">
    <property type="entry name" value="HypF_C_2"/>
    <property type="match status" value="1"/>
</dbReference>
<comment type="pathway">
    <text evidence="1">Protein modification; [NiFe] hydrogenase maturation.</text>
</comment>
<feature type="domain" description="YrdC-like" evidence="11">
    <location>
        <begin position="216"/>
        <end position="406"/>
    </location>
</feature>
<sequence>MERLRVVIRGVVQGVGFRPFVHRLATGLALKGWVRNSPQGVVVEVEGARSALEQFLARLPAERPPHSSLQSVELTWLDPVGYGDFKICASDDTGTVRALVMPDIATCADCLREMWDPRDRRHLYPFINCTHCGPRYSIITGLPYDRPRTTMAGFEMCADCRREYEDPVDRRFHAQPIACPRCGPHLELWSASGDVLADGRPAPGRADPETAARAVQSVIRQTAEALREGAVVAVKGLGGFHLMVLARSDEAVARLRERKRREAKPLALMFPSMGQVRRVCRVSPAEERALCGPEAPIVLLDRLPVPERDAPRIAPGVAPGNPCLGVMLPYTPLHHLLLREVGEPVVATSGNLSEEPICTDEQEALERLAGIADLFLVHNRPIARYVDDSVVRVVEGREMVLRRARGFAPLPLPLRRAETARGSGRDTPVVLAAGAHLKNAVGLAIGGQAFLSQHIGDLETAAAEEAWLRVVRDLPALYEVRPQVVVLDLHPDYGSTRLAERTFFAGRGRSRPDSQSPVRRGVQHHLAHVLAVWVENEVGLPALGVAWDGTGLGWDGTIWGGEFFRVEAGRAVRIATLRRFRLPGGDAAAREPRRAALGLLHELVRDDSGLESRLQEGIRRWFPAREGSVLWRMVSGGVRSPWSSSAGRLFDAVACLAGLRERNQFEAQAAMELEFQVDPGAAWDPYPLPLRQPAEEAAPVELDWAPLIRAVLEDVDRGASPAVVATRFHQGLVSGIVEVARTAGCGPVLLGGGCFQNRWLLTWTVRELRRAGFRPYWPQRVPPNDGGIALGQLAAHDLGLDEPL</sequence>
<feature type="domain" description="Acylphosphatase-like" evidence="10">
    <location>
        <begin position="3"/>
        <end position="89"/>
    </location>
</feature>
<keyword evidence="12" id="KW-0808">Transferase</keyword>
<dbReference type="EMBL" id="JAAKYA010000011">
    <property type="protein sequence ID" value="NGO38130.1"/>
    <property type="molecule type" value="Genomic_DNA"/>
</dbReference>
<keyword evidence="4" id="KW-0479">Metal-binding</keyword>
<dbReference type="GO" id="GO:0051604">
    <property type="term" value="P:protein maturation"/>
    <property type="evidence" value="ECO:0007669"/>
    <property type="project" value="TreeGrafter"/>
</dbReference>
<dbReference type="InterPro" id="IPR041440">
    <property type="entry name" value="HypF_C"/>
</dbReference>
<dbReference type="PIRSF" id="PIRSF006256">
    <property type="entry name" value="CMPcnvr_hdrg_mat"/>
    <property type="match status" value="1"/>
</dbReference>
<dbReference type="InterPro" id="IPR036046">
    <property type="entry name" value="Acylphosphatase-like_dom_sf"/>
</dbReference>
<keyword evidence="9" id="KW-0378">Hydrolase</keyword>
<feature type="active site" evidence="9">
    <location>
        <position position="18"/>
    </location>
</feature>
<accession>A0A6M1RY78</accession>
<comment type="caution">
    <text evidence="12">The sequence shown here is derived from an EMBL/GenBank/DDBJ whole genome shotgun (WGS) entry which is preliminary data.</text>
</comment>
<dbReference type="Pfam" id="PF07503">
    <property type="entry name" value="zf-HYPF"/>
    <property type="match status" value="2"/>
</dbReference>
<dbReference type="PROSITE" id="PS51160">
    <property type="entry name" value="ACYLPHOSPHATASE_3"/>
    <property type="match status" value="1"/>
</dbReference>
<dbReference type="Gene3D" id="3.30.420.40">
    <property type="match status" value="1"/>
</dbReference>
<dbReference type="InterPro" id="IPR001792">
    <property type="entry name" value="Acylphosphatase-like_dom"/>
</dbReference>
<keyword evidence="5" id="KW-0863">Zinc-finger</keyword>
<dbReference type="Gene3D" id="3.30.110.120">
    <property type="match status" value="1"/>
</dbReference>
<evidence type="ECO:0000256" key="1">
    <source>
        <dbReference type="ARBA" id="ARBA00004711"/>
    </source>
</evidence>
<dbReference type="SUPFAM" id="SSF55821">
    <property type="entry name" value="YrdC/RibB"/>
    <property type="match status" value="1"/>
</dbReference>
<evidence type="ECO:0000313" key="12">
    <source>
        <dbReference type="EMBL" id="NGO38130.1"/>
    </source>
</evidence>
<evidence type="ECO:0000256" key="5">
    <source>
        <dbReference type="ARBA" id="ARBA00022771"/>
    </source>
</evidence>
<dbReference type="Gene3D" id="3.30.420.360">
    <property type="match status" value="1"/>
</dbReference>
<dbReference type="InterPro" id="IPR006070">
    <property type="entry name" value="Sua5-like_dom"/>
</dbReference>
<gene>
    <name evidence="12" type="primary">hypF</name>
    <name evidence="12" type="ORF">G4L39_01800</name>
</gene>
<dbReference type="Pfam" id="PF00708">
    <property type="entry name" value="Acylphosphatase"/>
    <property type="match status" value="1"/>
</dbReference>
<dbReference type="RefSeq" id="WP_165105453.1">
    <property type="nucleotide sequence ID" value="NZ_JAAKYA010000011.1"/>
</dbReference>
<comment type="similarity">
    <text evidence="2 8">Belongs to the carbamoyltransferase HypF family.</text>
</comment>
<evidence type="ECO:0000259" key="10">
    <source>
        <dbReference type="PROSITE" id="PS51160"/>
    </source>
</evidence>
<dbReference type="SUPFAM" id="SSF54975">
    <property type="entry name" value="Acylphosphatase/BLUF domain-like"/>
    <property type="match status" value="1"/>
</dbReference>
<name>A0A6M1RY78_9BACT</name>
<dbReference type="InterPro" id="IPR017945">
    <property type="entry name" value="DHBP_synth_RibB-like_a/b_dom"/>
</dbReference>
<organism evidence="12 13">
    <name type="scientific">Limisphaera ngatamarikiensis</name>
    <dbReference type="NCBI Taxonomy" id="1324935"/>
    <lineage>
        <taxon>Bacteria</taxon>
        <taxon>Pseudomonadati</taxon>
        <taxon>Verrucomicrobiota</taxon>
        <taxon>Verrucomicrobiia</taxon>
        <taxon>Limisphaerales</taxon>
        <taxon>Limisphaeraceae</taxon>
        <taxon>Limisphaera</taxon>
    </lineage>
</organism>
<dbReference type="GO" id="GO:0003998">
    <property type="term" value="F:acylphosphatase activity"/>
    <property type="evidence" value="ECO:0007669"/>
    <property type="project" value="UniProtKB-EC"/>
</dbReference>
<dbReference type="InterPro" id="IPR004421">
    <property type="entry name" value="Carbamoyltransferase_HypF"/>
</dbReference>
<keyword evidence="3" id="KW-0436">Ligase</keyword>
<dbReference type="InterPro" id="IPR017968">
    <property type="entry name" value="Acylphosphatase_CS"/>
</dbReference>
<evidence type="ECO:0000256" key="4">
    <source>
        <dbReference type="ARBA" id="ARBA00022723"/>
    </source>
</evidence>
<feature type="active site" evidence="9">
    <location>
        <position position="36"/>
    </location>
</feature>
<evidence type="ECO:0000256" key="3">
    <source>
        <dbReference type="ARBA" id="ARBA00022598"/>
    </source>
</evidence>
<keyword evidence="13" id="KW-1185">Reference proteome</keyword>
<dbReference type="Proteomes" id="UP000477311">
    <property type="component" value="Unassembled WGS sequence"/>
</dbReference>
<dbReference type="PANTHER" id="PTHR42959">
    <property type="entry name" value="CARBAMOYLTRANSFERASE"/>
    <property type="match status" value="1"/>
</dbReference>
<dbReference type="InterPro" id="IPR051060">
    <property type="entry name" value="Carbamoyltrans_HypF-like"/>
</dbReference>
<dbReference type="AlphaFoldDB" id="A0A6M1RY78"/>
<evidence type="ECO:0000256" key="8">
    <source>
        <dbReference type="PIRNR" id="PIRNR006256"/>
    </source>
</evidence>
<dbReference type="PROSITE" id="PS51163">
    <property type="entry name" value="YRDC"/>
    <property type="match status" value="1"/>
</dbReference>
<proteinExistence type="inferred from homology"/>
<dbReference type="GO" id="GO:0008270">
    <property type="term" value="F:zinc ion binding"/>
    <property type="evidence" value="ECO:0007669"/>
    <property type="project" value="UniProtKB-KW"/>
</dbReference>
<dbReference type="NCBIfam" id="TIGR00143">
    <property type="entry name" value="hypF"/>
    <property type="match status" value="1"/>
</dbReference>
<dbReference type="GO" id="GO:0016874">
    <property type="term" value="F:ligase activity"/>
    <property type="evidence" value="ECO:0007669"/>
    <property type="project" value="UniProtKB-UniRule"/>
</dbReference>
<dbReference type="Pfam" id="PF17788">
    <property type="entry name" value="HypF_C"/>
    <property type="match status" value="1"/>
</dbReference>
<dbReference type="EC" id="6.2.-.-" evidence="8"/>
<dbReference type="UniPathway" id="UPA00335"/>
<keyword evidence="6" id="KW-0862">Zinc</keyword>
<dbReference type="Pfam" id="PF01300">
    <property type="entry name" value="Sua5_yciO_yrdC"/>
    <property type="match status" value="1"/>
</dbReference>
<dbReference type="Gene3D" id="3.90.870.50">
    <property type="match status" value="1"/>
</dbReference>
<dbReference type="PROSITE" id="PS00150">
    <property type="entry name" value="ACYLPHOSPHATASE_1"/>
    <property type="match status" value="1"/>
</dbReference>
<dbReference type="InterPro" id="IPR011125">
    <property type="entry name" value="Znf_HypF"/>
</dbReference>
<comment type="catalytic activity">
    <reaction evidence="9">
        <text>an acyl phosphate + H2O = a carboxylate + phosphate + H(+)</text>
        <dbReference type="Rhea" id="RHEA:14965"/>
        <dbReference type="ChEBI" id="CHEBI:15377"/>
        <dbReference type="ChEBI" id="CHEBI:15378"/>
        <dbReference type="ChEBI" id="CHEBI:29067"/>
        <dbReference type="ChEBI" id="CHEBI:43474"/>
        <dbReference type="ChEBI" id="CHEBI:59918"/>
        <dbReference type="EC" id="3.6.1.7"/>
    </reaction>
</comment>
<dbReference type="GO" id="GO:0016743">
    <property type="term" value="F:carboxyl- or carbamoyltransferase activity"/>
    <property type="evidence" value="ECO:0007669"/>
    <property type="project" value="UniProtKB-UniRule"/>
</dbReference>
<evidence type="ECO:0000313" key="13">
    <source>
        <dbReference type="Proteomes" id="UP000477311"/>
    </source>
</evidence>
<protein>
    <recommendedName>
        <fullName evidence="8">Carbamoyltransferase</fullName>
        <ecNumber evidence="8">6.2.-.-</ecNumber>
    </recommendedName>
</protein>
<evidence type="ECO:0000256" key="9">
    <source>
        <dbReference type="PROSITE-ProRule" id="PRU00520"/>
    </source>
</evidence>
<dbReference type="GO" id="GO:0003725">
    <property type="term" value="F:double-stranded RNA binding"/>
    <property type="evidence" value="ECO:0007669"/>
    <property type="project" value="InterPro"/>
</dbReference>
<evidence type="ECO:0000259" key="11">
    <source>
        <dbReference type="PROSITE" id="PS51163"/>
    </source>
</evidence>
<dbReference type="InterPro" id="IPR055128">
    <property type="entry name" value="HypF_C_2"/>
</dbReference>
<dbReference type="PANTHER" id="PTHR42959:SF1">
    <property type="entry name" value="CARBAMOYLTRANSFERASE HYPF"/>
    <property type="match status" value="1"/>
</dbReference>
<evidence type="ECO:0000256" key="7">
    <source>
        <dbReference type="ARBA" id="ARBA00048220"/>
    </source>
</evidence>
<reference evidence="12 13" key="1">
    <citation type="submission" date="2020-02" db="EMBL/GenBank/DDBJ databases">
        <title>Draft genome sequence of Limisphaera ngatamarikiensis NGM72.4T, a thermophilic Verrucomicrobia grouped in subdivision 3.</title>
        <authorList>
            <person name="Carere C.R."/>
            <person name="Steen J."/>
            <person name="Hugenholtz P."/>
            <person name="Stott M.B."/>
        </authorList>
    </citation>
    <scope>NUCLEOTIDE SEQUENCE [LARGE SCALE GENOMIC DNA]</scope>
    <source>
        <strain evidence="12 13">NGM72.4</strain>
    </source>
</reference>
<evidence type="ECO:0000256" key="6">
    <source>
        <dbReference type="ARBA" id="ARBA00022833"/>
    </source>
</evidence>
<comment type="catalytic activity">
    <reaction evidence="7">
        <text>C-terminal L-cysteinyl-[HypE protein] + carbamoyl phosphate + ATP + H2O = C-terminal S-carboxamide-L-cysteinyl-[HypE protein] + AMP + phosphate + diphosphate + H(+)</text>
        <dbReference type="Rhea" id="RHEA:55636"/>
        <dbReference type="Rhea" id="RHEA-COMP:14247"/>
        <dbReference type="Rhea" id="RHEA-COMP:14392"/>
        <dbReference type="ChEBI" id="CHEBI:15377"/>
        <dbReference type="ChEBI" id="CHEBI:15378"/>
        <dbReference type="ChEBI" id="CHEBI:30616"/>
        <dbReference type="ChEBI" id="CHEBI:33019"/>
        <dbReference type="ChEBI" id="CHEBI:43474"/>
        <dbReference type="ChEBI" id="CHEBI:58228"/>
        <dbReference type="ChEBI" id="CHEBI:76913"/>
        <dbReference type="ChEBI" id="CHEBI:139126"/>
        <dbReference type="ChEBI" id="CHEBI:456215"/>
    </reaction>
</comment>
<evidence type="ECO:0000256" key="2">
    <source>
        <dbReference type="ARBA" id="ARBA00008097"/>
    </source>
</evidence>